<comment type="subcellular location">
    <subcellularLocation>
        <location evidence="1 8">Cell membrane</location>
        <topology evidence="1 8">Multi-pass membrane protein</topology>
    </subcellularLocation>
</comment>
<comment type="caution">
    <text evidence="10">The sequence shown here is derived from an EMBL/GenBank/DDBJ whole genome shotgun (WGS) entry which is preliminary data.</text>
</comment>
<evidence type="ECO:0000256" key="7">
    <source>
        <dbReference type="ARBA" id="ARBA00023136"/>
    </source>
</evidence>
<gene>
    <name evidence="10" type="ORF">CD33_03855</name>
</gene>
<proteinExistence type="inferred from homology"/>
<feature type="domain" description="ABC transmembrane type-1" evidence="9">
    <location>
        <begin position="18"/>
        <end position="206"/>
    </location>
</feature>
<evidence type="ECO:0000256" key="4">
    <source>
        <dbReference type="ARBA" id="ARBA00022692"/>
    </source>
</evidence>
<dbReference type="GO" id="GO:0006865">
    <property type="term" value="P:amino acid transport"/>
    <property type="evidence" value="ECO:0007669"/>
    <property type="project" value="UniProtKB-KW"/>
</dbReference>
<comment type="similarity">
    <text evidence="8">Belongs to the binding-protein-dependent transport system permease family.</text>
</comment>
<keyword evidence="3" id="KW-1003">Cell membrane</keyword>
<dbReference type="FunFam" id="1.10.3720.10:FF:000033">
    <property type="entry name" value="Polar amino acid ABC transporter permease"/>
    <property type="match status" value="1"/>
</dbReference>
<dbReference type="PANTHER" id="PTHR30614">
    <property type="entry name" value="MEMBRANE COMPONENT OF AMINO ACID ABC TRANSPORTER"/>
    <property type="match status" value="1"/>
</dbReference>
<accession>A0A0A3HWR1</accession>
<dbReference type="PROSITE" id="PS50928">
    <property type="entry name" value="ABC_TM1"/>
    <property type="match status" value="1"/>
</dbReference>
<dbReference type="GO" id="GO:0022857">
    <property type="term" value="F:transmembrane transporter activity"/>
    <property type="evidence" value="ECO:0007669"/>
    <property type="project" value="InterPro"/>
</dbReference>
<dbReference type="Pfam" id="PF00528">
    <property type="entry name" value="BPD_transp_1"/>
    <property type="match status" value="1"/>
</dbReference>
<dbReference type="InterPro" id="IPR035906">
    <property type="entry name" value="MetI-like_sf"/>
</dbReference>
<dbReference type="PANTHER" id="PTHR30614:SF7">
    <property type="entry name" value="GLUTAMINE ABC TRANSPORTER PERMEASE PROTEIN GLNM-RELATED"/>
    <property type="match status" value="1"/>
</dbReference>
<dbReference type="SUPFAM" id="SSF161098">
    <property type="entry name" value="MetI-like"/>
    <property type="match status" value="1"/>
</dbReference>
<organism evidence="10 11">
    <name type="scientific">Ureibacillus sinduriensis BLB-1 = JCM 15800</name>
    <dbReference type="NCBI Taxonomy" id="1384057"/>
    <lineage>
        <taxon>Bacteria</taxon>
        <taxon>Bacillati</taxon>
        <taxon>Bacillota</taxon>
        <taxon>Bacilli</taxon>
        <taxon>Bacillales</taxon>
        <taxon>Caryophanaceae</taxon>
        <taxon>Ureibacillus</taxon>
    </lineage>
</organism>
<keyword evidence="4 8" id="KW-0812">Transmembrane</keyword>
<dbReference type="InterPro" id="IPR000515">
    <property type="entry name" value="MetI-like"/>
</dbReference>
<dbReference type="AlphaFoldDB" id="A0A0A3HWR1"/>
<keyword evidence="6 8" id="KW-1133">Transmembrane helix</keyword>
<dbReference type="Proteomes" id="UP000030408">
    <property type="component" value="Unassembled WGS sequence"/>
</dbReference>
<dbReference type="EMBL" id="JPVO01000041">
    <property type="protein sequence ID" value="KGR77056.1"/>
    <property type="molecule type" value="Genomic_DNA"/>
</dbReference>
<dbReference type="NCBIfam" id="TIGR01726">
    <property type="entry name" value="HEQRo_perm_3TM"/>
    <property type="match status" value="1"/>
</dbReference>
<evidence type="ECO:0000256" key="2">
    <source>
        <dbReference type="ARBA" id="ARBA00022448"/>
    </source>
</evidence>
<evidence type="ECO:0000256" key="1">
    <source>
        <dbReference type="ARBA" id="ARBA00004651"/>
    </source>
</evidence>
<feature type="transmembrane region" description="Helical" evidence="8">
    <location>
        <begin position="187"/>
        <end position="206"/>
    </location>
</feature>
<sequence>MLDFTILSENFDVFLEGFKNTLYVSFLALIGSFILGTILAIFRIAPIKPLNWIGTIYVEFIRNIPLLIILFFIFTGLPVFEIRLSGFVAGTLALMIYTAAFIAEAIRAGILSVPKGQMEAARSSGLTYTQAMVHVILPQAIKIVIPPLGNQFINLVKNSSVLTIVAAGELMYQGDLISSRTFVTFDVYIFVAVFYLIITLPLSLGVNRLEKRLALSN</sequence>
<name>A0A0A3HWR1_9BACL</name>
<dbReference type="RefSeq" id="WP_036198386.1">
    <property type="nucleotide sequence ID" value="NZ_AVCY01000015.1"/>
</dbReference>
<protein>
    <submittedName>
        <fullName evidence="10">Glutamine ABC transporter permease</fullName>
    </submittedName>
</protein>
<dbReference type="eggNOG" id="COG0765">
    <property type="taxonomic scope" value="Bacteria"/>
</dbReference>
<dbReference type="Gene3D" id="1.10.3720.10">
    <property type="entry name" value="MetI-like"/>
    <property type="match status" value="1"/>
</dbReference>
<keyword evidence="5" id="KW-0029">Amino-acid transport</keyword>
<feature type="transmembrane region" description="Helical" evidence="8">
    <location>
        <begin position="63"/>
        <end position="80"/>
    </location>
</feature>
<evidence type="ECO:0000313" key="11">
    <source>
        <dbReference type="Proteomes" id="UP000030408"/>
    </source>
</evidence>
<dbReference type="InterPro" id="IPR010065">
    <property type="entry name" value="AA_ABC_transptr_permease_3TM"/>
</dbReference>
<reference evidence="10 11" key="1">
    <citation type="submission" date="2014-02" db="EMBL/GenBank/DDBJ databases">
        <title>Draft genome sequence of Lysinibacillus sinduriensis JCM 15800.</title>
        <authorList>
            <person name="Zhang F."/>
            <person name="Wang G."/>
            <person name="Zhang L."/>
        </authorList>
    </citation>
    <scope>NUCLEOTIDE SEQUENCE [LARGE SCALE GENOMIC DNA]</scope>
    <source>
        <strain evidence="10 11">JCM 15800</strain>
    </source>
</reference>
<evidence type="ECO:0000256" key="5">
    <source>
        <dbReference type="ARBA" id="ARBA00022970"/>
    </source>
</evidence>
<evidence type="ECO:0000313" key="10">
    <source>
        <dbReference type="EMBL" id="KGR77056.1"/>
    </source>
</evidence>
<feature type="transmembrane region" description="Helical" evidence="8">
    <location>
        <begin position="20"/>
        <end position="42"/>
    </location>
</feature>
<feature type="transmembrane region" description="Helical" evidence="8">
    <location>
        <begin position="86"/>
        <end position="106"/>
    </location>
</feature>
<dbReference type="OrthoDB" id="9805999at2"/>
<keyword evidence="2 8" id="KW-0813">Transport</keyword>
<evidence type="ECO:0000256" key="6">
    <source>
        <dbReference type="ARBA" id="ARBA00022989"/>
    </source>
</evidence>
<dbReference type="CDD" id="cd06261">
    <property type="entry name" value="TM_PBP2"/>
    <property type="match status" value="1"/>
</dbReference>
<dbReference type="InterPro" id="IPR043429">
    <property type="entry name" value="ArtM/GltK/GlnP/TcyL/YhdX-like"/>
</dbReference>
<keyword evidence="11" id="KW-1185">Reference proteome</keyword>
<evidence type="ECO:0000259" key="9">
    <source>
        <dbReference type="PROSITE" id="PS50928"/>
    </source>
</evidence>
<evidence type="ECO:0000256" key="8">
    <source>
        <dbReference type="RuleBase" id="RU363032"/>
    </source>
</evidence>
<evidence type="ECO:0000256" key="3">
    <source>
        <dbReference type="ARBA" id="ARBA00022475"/>
    </source>
</evidence>
<dbReference type="STRING" id="1384057.CD33_03855"/>
<feature type="transmembrane region" description="Helical" evidence="8">
    <location>
        <begin position="126"/>
        <end position="145"/>
    </location>
</feature>
<dbReference type="GO" id="GO:0043190">
    <property type="term" value="C:ATP-binding cassette (ABC) transporter complex"/>
    <property type="evidence" value="ECO:0007669"/>
    <property type="project" value="InterPro"/>
</dbReference>
<keyword evidence="7 8" id="KW-0472">Membrane</keyword>